<dbReference type="PROSITE" id="PS50949">
    <property type="entry name" value="HTH_GNTR"/>
    <property type="match status" value="1"/>
</dbReference>
<dbReference type="InterPro" id="IPR036390">
    <property type="entry name" value="WH_DNA-bd_sf"/>
</dbReference>
<dbReference type="AlphaFoldDB" id="A0A419TCH1"/>
<dbReference type="RefSeq" id="WP_120195068.1">
    <property type="nucleotide sequence ID" value="NZ_MCIA01000001.1"/>
</dbReference>
<evidence type="ECO:0000313" key="6">
    <source>
        <dbReference type="Proteomes" id="UP000284277"/>
    </source>
</evidence>
<keyword evidence="3" id="KW-0804">Transcription</keyword>
<dbReference type="Gene3D" id="1.10.10.10">
    <property type="entry name" value="Winged helix-like DNA-binding domain superfamily/Winged helix DNA-binding domain"/>
    <property type="match status" value="1"/>
</dbReference>
<keyword evidence="6" id="KW-1185">Reference proteome</keyword>
<protein>
    <submittedName>
        <fullName evidence="5">GntR family transcriptional regulator</fullName>
    </submittedName>
</protein>
<dbReference type="SUPFAM" id="SSF48008">
    <property type="entry name" value="GntR ligand-binding domain-like"/>
    <property type="match status" value="1"/>
</dbReference>
<dbReference type="Pfam" id="PF00392">
    <property type="entry name" value="GntR"/>
    <property type="match status" value="1"/>
</dbReference>
<dbReference type="Proteomes" id="UP000284277">
    <property type="component" value="Unassembled WGS sequence"/>
</dbReference>
<dbReference type="GO" id="GO:0003677">
    <property type="term" value="F:DNA binding"/>
    <property type="evidence" value="ECO:0007669"/>
    <property type="project" value="UniProtKB-KW"/>
</dbReference>
<name>A0A419TCH1_9FIRM</name>
<feature type="domain" description="HTH gntR-type" evidence="4">
    <location>
        <begin position="6"/>
        <end position="73"/>
    </location>
</feature>
<sequence length="248" mass="28539">MGETDNSQVEPIYDILRTDILDLRLRPGMIISIKDISESYQVGRTPVRDALISLSKEGLITFLPQRGTMISKIDYDKVRNERFLRTCVEENVILEFMAVCNLKAITALEMSLERQEQLEKDGDIRAFLSEDSYFHSIFYDGANKGYCNDILTANSGHYRRIRLLFMADSGIEKGIVKQHRELVDAVLAKDSERLHTILNHHLNRLVSKERPLVAKYADLFDHEQTETKRAADMLGVDFLVDTKLKYHT</sequence>
<dbReference type="PANTHER" id="PTHR43537:SF45">
    <property type="entry name" value="GNTR FAMILY REGULATORY PROTEIN"/>
    <property type="match status" value="1"/>
</dbReference>
<dbReference type="InterPro" id="IPR036388">
    <property type="entry name" value="WH-like_DNA-bd_sf"/>
</dbReference>
<comment type="caution">
    <text evidence="5">The sequence shown here is derived from an EMBL/GenBank/DDBJ whole genome shotgun (WGS) entry which is preliminary data.</text>
</comment>
<dbReference type="GO" id="GO:0003700">
    <property type="term" value="F:DNA-binding transcription factor activity"/>
    <property type="evidence" value="ECO:0007669"/>
    <property type="project" value="InterPro"/>
</dbReference>
<evidence type="ECO:0000313" key="5">
    <source>
        <dbReference type="EMBL" id="RKD35127.1"/>
    </source>
</evidence>
<dbReference type="SMART" id="SM00345">
    <property type="entry name" value="HTH_GNTR"/>
    <property type="match status" value="1"/>
</dbReference>
<dbReference type="Gene3D" id="1.20.120.530">
    <property type="entry name" value="GntR ligand-binding domain-like"/>
    <property type="match status" value="1"/>
</dbReference>
<evidence type="ECO:0000259" key="4">
    <source>
        <dbReference type="PROSITE" id="PS50949"/>
    </source>
</evidence>
<accession>A0A419TCH1</accession>
<gene>
    <name evidence="5" type="ORF">BET01_01930</name>
</gene>
<evidence type="ECO:0000256" key="1">
    <source>
        <dbReference type="ARBA" id="ARBA00023015"/>
    </source>
</evidence>
<keyword evidence="1" id="KW-0805">Transcription regulation</keyword>
<dbReference type="InterPro" id="IPR011711">
    <property type="entry name" value="GntR_C"/>
</dbReference>
<evidence type="ECO:0000256" key="2">
    <source>
        <dbReference type="ARBA" id="ARBA00023125"/>
    </source>
</evidence>
<dbReference type="Pfam" id="PF07729">
    <property type="entry name" value="FCD"/>
    <property type="match status" value="1"/>
</dbReference>
<organism evidence="5 6">
    <name type="scientific">Lacrimispora algidixylanolytica</name>
    <dbReference type="NCBI Taxonomy" id="94868"/>
    <lineage>
        <taxon>Bacteria</taxon>
        <taxon>Bacillati</taxon>
        <taxon>Bacillota</taxon>
        <taxon>Clostridia</taxon>
        <taxon>Lachnospirales</taxon>
        <taxon>Lachnospiraceae</taxon>
        <taxon>Lacrimispora</taxon>
    </lineage>
</organism>
<evidence type="ECO:0000256" key="3">
    <source>
        <dbReference type="ARBA" id="ARBA00023163"/>
    </source>
</evidence>
<dbReference type="InterPro" id="IPR008920">
    <property type="entry name" value="TF_FadR/GntR_C"/>
</dbReference>
<dbReference type="OrthoDB" id="368823at2"/>
<dbReference type="InterPro" id="IPR000524">
    <property type="entry name" value="Tscrpt_reg_HTH_GntR"/>
</dbReference>
<dbReference type="SUPFAM" id="SSF46785">
    <property type="entry name" value="Winged helix' DNA-binding domain"/>
    <property type="match status" value="1"/>
</dbReference>
<dbReference type="CDD" id="cd07377">
    <property type="entry name" value="WHTH_GntR"/>
    <property type="match status" value="1"/>
</dbReference>
<reference evidence="5 6" key="1">
    <citation type="submission" date="2016-08" db="EMBL/GenBank/DDBJ databases">
        <title>A new outlook on sporulation: Clostridium algidixylanolyticum.</title>
        <authorList>
            <person name="Poppleton D.I."/>
            <person name="Gribaldo S."/>
        </authorList>
    </citation>
    <scope>NUCLEOTIDE SEQUENCE [LARGE SCALE GENOMIC DNA]</scope>
    <source>
        <strain evidence="5 6">SPL73</strain>
    </source>
</reference>
<dbReference type="EMBL" id="MCIA01000001">
    <property type="protein sequence ID" value="RKD35127.1"/>
    <property type="molecule type" value="Genomic_DNA"/>
</dbReference>
<dbReference type="PANTHER" id="PTHR43537">
    <property type="entry name" value="TRANSCRIPTIONAL REGULATOR, GNTR FAMILY"/>
    <property type="match status" value="1"/>
</dbReference>
<keyword evidence="2" id="KW-0238">DNA-binding</keyword>
<proteinExistence type="predicted"/>